<proteinExistence type="predicted"/>
<reference evidence="1" key="1">
    <citation type="submission" date="2023-04" db="EMBL/GenBank/DDBJ databases">
        <title>Draft Genome sequencing of Naganishia species isolated from polar environments using Oxford Nanopore Technology.</title>
        <authorList>
            <person name="Leo P."/>
            <person name="Venkateswaran K."/>
        </authorList>
    </citation>
    <scope>NUCLEOTIDE SEQUENCE</scope>
    <source>
        <strain evidence="1">MNA-CCFEE 5262</strain>
    </source>
</reference>
<name>A0ACC2V778_9TREE</name>
<dbReference type="EMBL" id="JASBWS010000135">
    <property type="protein sequence ID" value="KAJ9094666.1"/>
    <property type="molecule type" value="Genomic_DNA"/>
</dbReference>
<comment type="caution">
    <text evidence="1">The sequence shown here is derived from an EMBL/GenBank/DDBJ whole genome shotgun (WGS) entry which is preliminary data.</text>
</comment>
<accession>A0ACC2V778</accession>
<evidence type="ECO:0000313" key="1">
    <source>
        <dbReference type="EMBL" id="KAJ9094666.1"/>
    </source>
</evidence>
<gene>
    <name evidence="1" type="ORF">QFC20_006847</name>
</gene>
<evidence type="ECO:0000313" key="2">
    <source>
        <dbReference type="Proteomes" id="UP001230649"/>
    </source>
</evidence>
<organism evidence="1 2">
    <name type="scientific">Naganishia adeliensis</name>
    <dbReference type="NCBI Taxonomy" id="92952"/>
    <lineage>
        <taxon>Eukaryota</taxon>
        <taxon>Fungi</taxon>
        <taxon>Dikarya</taxon>
        <taxon>Basidiomycota</taxon>
        <taxon>Agaricomycotina</taxon>
        <taxon>Tremellomycetes</taxon>
        <taxon>Filobasidiales</taxon>
        <taxon>Filobasidiaceae</taxon>
        <taxon>Naganishia</taxon>
    </lineage>
</organism>
<keyword evidence="2" id="KW-1185">Reference proteome</keyword>
<dbReference type="Proteomes" id="UP001230649">
    <property type="component" value="Unassembled WGS sequence"/>
</dbReference>
<sequence length="66" mass="7318">MAKVGYKAKAAYSKVKNLFVAEKDANGNVTKKSGIKRAWAKVGLGRAWKRKENKESAVEQRPSLQP</sequence>
<protein>
    <submittedName>
        <fullName evidence="1">Uncharacterized protein</fullName>
    </submittedName>
</protein>